<gene>
    <name evidence="2" type="ORF">J3U87_03430</name>
</gene>
<dbReference type="Pfam" id="PF01266">
    <property type="entry name" value="DAO"/>
    <property type="match status" value="1"/>
</dbReference>
<dbReference type="KEGG" id="scor:J3U87_03430"/>
<dbReference type="EMBL" id="CP071793">
    <property type="protein sequence ID" value="QTD51497.1"/>
    <property type="molecule type" value="Genomic_DNA"/>
</dbReference>
<protein>
    <submittedName>
        <fullName evidence="2">FAD-binding oxidoreductase</fullName>
    </submittedName>
</protein>
<reference evidence="2" key="1">
    <citation type="submission" date="2021-03" db="EMBL/GenBank/DDBJ databases">
        <title>Acanthopleuribacteraceae sp. M133.</title>
        <authorList>
            <person name="Wang G."/>
        </authorList>
    </citation>
    <scope>NUCLEOTIDE SEQUENCE</scope>
    <source>
        <strain evidence="2">M133</strain>
    </source>
</reference>
<evidence type="ECO:0000313" key="2">
    <source>
        <dbReference type="EMBL" id="QTD51497.1"/>
    </source>
</evidence>
<dbReference type="Gene3D" id="3.30.9.10">
    <property type="entry name" value="D-Amino Acid Oxidase, subunit A, domain 2"/>
    <property type="match status" value="1"/>
</dbReference>
<dbReference type="InterPro" id="IPR036188">
    <property type="entry name" value="FAD/NAD-bd_sf"/>
</dbReference>
<accession>A0A8A4TPY9</accession>
<evidence type="ECO:0000259" key="1">
    <source>
        <dbReference type="Pfam" id="PF01266"/>
    </source>
</evidence>
<sequence>MSIWNAPPTHVDVVIVGGGLVGSSLAYHLADRGIECCLMERDVLACGASGRNDGQIILETADYYTNMKEVYGSPEAFKILTFKREGQKGTDALLHEMGDHPGLAYHQAGSLTLAFNDAEAKLIEKASREMERDGFAVQLLDCDQIESRIQTRRFAMGKLDRYDATVNPAEMTRVIAAEARRKGALVFEGCPVTEVGSGQVTHKWGKTECEVVILATNAYTAQLMPEFENLVYPIRGQVLASTPSDVRIKPYGCITNFGYDYWHWTPEGRIILGGRRFVDEHGETGYEDLINEDVQKALEGLFGEMYPQLGELEVDHRWSGTMGFSKDGKPLVGPIGGDPTLLCAVGFTGYGLGMCWSAGQALAEVLNDEKSPLTDILPIFSPGRFSN</sequence>
<feature type="domain" description="FAD dependent oxidoreductase" evidence="1">
    <location>
        <begin position="12"/>
        <end position="364"/>
    </location>
</feature>
<dbReference type="AlphaFoldDB" id="A0A8A4TPY9"/>
<dbReference type="InterPro" id="IPR006076">
    <property type="entry name" value="FAD-dep_OxRdtase"/>
</dbReference>
<dbReference type="Proteomes" id="UP000663929">
    <property type="component" value="Chromosome"/>
</dbReference>
<evidence type="ECO:0000313" key="3">
    <source>
        <dbReference type="Proteomes" id="UP000663929"/>
    </source>
</evidence>
<keyword evidence="3" id="KW-1185">Reference proteome</keyword>
<dbReference type="Gene3D" id="3.50.50.60">
    <property type="entry name" value="FAD/NAD(P)-binding domain"/>
    <property type="match status" value="1"/>
</dbReference>
<dbReference type="PANTHER" id="PTHR13847">
    <property type="entry name" value="SARCOSINE DEHYDROGENASE-RELATED"/>
    <property type="match status" value="1"/>
</dbReference>
<proteinExistence type="predicted"/>
<dbReference type="SUPFAM" id="SSF54373">
    <property type="entry name" value="FAD-linked reductases, C-terminal domain"/>
    <property type="match status" value="1"/>
</dbReference>
<dbReference type="SUPFAM" id="SSF51905">
    <property type="entry name" value="FAD/NAD(P)-binding domain"/>
    <property type="match status" value="1"/>
</dbReference>
<name>A0A8A4TPY9_SULCO</name>
<dbReference type="RefSeq" id="WP_237381627.1">
    <property type="nucleotide sequence ID" value="NZ_CP071793.1"/>
</dbReference>
<dbReference type="GO" id="GO:0005737">
    <property type="term" value="C:cytoplasm"/>
    <property type="evidence" value="ECO:0007669"/>
    <property type="project" value="TreeGrafter"/>
</dbReference>
<organism evidence="2 3">
    <name type="scientific">Sulfidibacter corallicola</name>
    <dbReference type="NCBI Taxonomy" id="2818388"/>
    <lineage>
        <taxon>Bacteria</taxon>
        <taxon>Pseudomonadati</taxon>
        <taxon>Acidobacteriota</taxon>
        <taxon>Holophagae</taxon>
        <taxon>Acanthopleuribacterales</taxon>
        <taxon>Acanthopleuribacteraceae</taxon>
        <taxon>Sulfidibacter</taxon>
    </lineage>
</organism>